<reference evidence="8 9" key="1">
    <citation type="submission" date="2019-06" db="EMBL/GenBank/DDBJ databases">
        <title>Genomic Encyclopedia of Type Strains, Phase IV (KMG-V): Genome sequencing to study the core and pangenomes of soil and plant-associated prokaryotes.</title>
        <authorList>
            <person name="Whitman W."/>
        </authorList>
    </citation>
    <scope>NUCLEOTIDE SEQUENCE [LARGE SCALE GENOMIC DNA]</scope>
    <source>
        <strain evidence="8 9">BR 11796</strain>
    </source>
</reference>
<evidence type="ECO:0000313" key="8">
    <source>
        <dbReference type="EMBL" id="TWA62142.1"/>
    </source>
</evidence>
<sequence length="447" mass="47469">MSRINTVARSTIRMAVPTALWVSGALALCAALAIRTPYLFSIRCWALAVVLCAGALGVALASCWLRKSRRPLGWLLLALCAAGPVVALAMEGRFLLQKQRVLANREAMARDIGRHLMIGYGTLADVEPLAANGLIGGIFVTRSNIAARSAEGLRTDIARLQTLRREAGLPPLAIAADQEGGIVSRLSPPLTALPPIGTLADQPADQRRAAALTYGAIHGEELAALGVTVNFAPVVDLRTNNPTHSLDFGSQIARRAISDNPATVTEVALAYGEALRQAGVTPTLKHFPGLGGVVEDTHIIGATLHTPTDALERRDWRPFREILARLDAWLMVGHATLAAVDPLAPASLSRRVVGGLLRADWGYQGIIVTDDMTMGAVFNGGLCRGAVAALNAGVDILLVSYDWEQMFPALDCLIDAGRDGRLDSVALAQSRHRLDAIRLSAMRAAPP</sequence>
<dbReference type="Gene3D" id="3.20.20.300">
    <property type="entry name" value="Glycoside hydrolase, family 3, N-terminal domain"/>
    <property type="match status" value="1"/>
</dbReference>
<comment type="caution">
    <text evidence="8">The sequence shown here is derived from an EMBL/GenBank/DDBJ whole genome shotgun (WGS) entry which is preliminary data.</text>
</comment>
<feature type="transmembrane region" description="Helical" evidence="6">
    <location>
        <begin position="72"/>
        <end position="90"/>
    </location>
</feature>
<dbReference type="GO" id="GO:0005975">
    <property type="term" value="P:carbohydrate metabolic process"/>
    <property type="evidence" value="ECO:0007669"/>
    <property type="project" value="InterPro"/>
</dbReference>
<evidence type="ECO:0000256" key="4">
    <source>
        <dbReference type="ARBA" id="ARBA00022801"/>
    </source>
</evidence>
<dbReference type="PANTHER" id="PTHR30480">
    <property type="entry name" value="BETA-HEXOSAMINIDASE-RELATED"/>
    <property type="match status" value="1"/>
</dbReference>
<dbReference type="AlphaFoldDB" id="A0A560APD6"/>
<comment type="catalytic activity">
    <reaction evidence="1">
        <text>Hydrolysis of terminal non-reducing N-acetyl-D-hexosamine residues in N-acetyl-beta-D-hexosaminides.</text>
        <dbReference type="EC" id="3.2.1.52"/>
    </reaction>
</comment>
<dbReference type="EC" id="3.2.1.52" evidence="3"/>
<dbReference type="InterPro" id="IPR050226">
    <property type="entry name" value="NagZ_Beta-hexosaminidase"/>
</dbReference>
<dbReference type="Proteomes" id="UP000316083">
    <property type="component" value="Unassembled WGS sequence"/>
</dbReference>
<dbReference type="PANTHER" id="PTHR30480:SF13">
    <property type="entry name" value="BETA-HEXOSAMINIDASE"/>
    <property type="match status" value="1"/>
</dbReference>
<dbReference type="Pfam" id="PF00933">
    <property type="entry name" value="Glyco_hydro_3"/>
    <property type="match status" value="1"/>
</dbReference>
<evidence type="ECO:0000256" key="3">
    <source>
        <dbReference type="ARBA" id="ARBA00012663"/>
    </source>
</evidence>
<keyword evidence="6" id="KW-0812">Transmembrane</keyword>
<dbReference type="GO" id="GO:0004563">
    <property type="term" value="F:beta-N-acetylhexosaminidase activity"/>
    <property type="evidence" value="ECO:0007669"/>
    <property type="project" value="UniProtKB-EC"/>
</dbReference>
<keyword evidence="6" id="KW-0472">Membrane</keyword>
<dbReference type="PROSITE" id="PS00775">
    <property type="entry name" value="GLYCOSYL_HYDROL_F3"/>
    <property type="match status" value="1"/>
</dbReference>
<dbReference type="GO" id="GO:0009254">
    <property type="term" value="P:peptidoglycan turnover"/>
    <property type="evidence" value="ECO:0007669"/>
    <property type="project" value="TreeGrafter"/>
</dbReference>
<proteinExistence type="inferred from homology"/>
<gene>
    <name evidence="8" type="ORF">FBZ82_11534</name>
</gene>
<feature type="domain" description="Glycoside hydrolase family 3 N-terminal" evidence="7">
    <location>
        <begin position="128"/>
        <end position="431"/>
    </location>
</feature>
<protein>
    <recommendedName>
        <fullName evidence="3">beta-N-acetylhexosaminidase</fullName>
        <ecNumber evidence="3">3.2.1.52</ecNumber>
    </recommendedName>
</protein>
<keyword evidence="5" id="KW-0326">Glycosidase</keyword>
<dbReference type="SUPFAM" id="SSF51445">
    <property type="entry name" value="(Trans)glycosidases"/>
    <property type="match status" value="1"/>
</dbReference>
<dbReference type="InterPro" id="IPR019800">
    <property type="entry name" value="Glyco_hydro_3_AS"/>
</dbReference>
<keyword evidence="4" id="KW-0378">Hydrolase</keyword>
<feature type="transmembrane region" description="Helical" evidence="6">
    <location>
        <begin position="12"/>
        <end position="34"/>
    </location>
</feature>
<evidence type="ECO:0000313" key="9">
    <source>
        <dbReference type="Proteomes" id="UP000316083"/>
    </source>
</evidence>
<comment type="similarity">
    <text evidence="2">Belongs to the glycosyl hydrolase 3 family.</text>
</comment>
<evidence type="ECO:0000256" key="6">
    <source>
        <dbReference type="SAM" id="Phobius"/>
    </source>
</evidence>
<organism evidence="8 9">
    <name type="scientific">Azospirillum brasilense</name>
    <dbReference type="NCBI Taxonomy" id="192"/>
    <lineage>
        <taxon>Bacteria</taxon>
        <taxon>Pseudomonadati</taxon>
        <taxon>Pseudomonadota</taxon>
        <taxon>Alphaproteobacteria</taxon>
        <taxon>Rhodospirillales</taxon>
        <taxon>Azospirillaceae</taxon>
        <taxon>Azospirillum</taxon>
    </lineage>
</organism>
<dbReference type="EMBL" id="VITF01000015">
    <property type="protein sequence ID" value="TWA62142.1"/>
    <property type="molecule type" value="Genomic_DNA"/>
</dbReference>
<dbReference type="InterPro" id="IPR001764">
    <property type="entry name" value="Glyco_hydro_3_N"/>
</dbReference>
<keyword evidence="6" id="KW-1133">Transmembrane helix</keyword>
<dbReference type="InterPro" id="IPR017853">
    <property type="entry name" value="GH"/>
</dbReference>
<accession>A0A560APD6</accession>
<dbReference type="InterPro" id="IPR036962">
    <property type="entry name" value="Glyco_hydro_3_N_sf"/>
</dbReference>
<evidence type="ECO:0000256" key="2">
    <source>
        <dbReference type="ARBA" id="ARBA00005336"/>
    </source>
</evidence>
<evidence type="ECO:0000256" key="5">
    <source>
        <dbReference type="ARBA" id="ARBA00023295"/>
    </source>
</evidence>
<evidence type="ECO:0000256" key="1">
    <source>
        <dbReference type="ARBA" id="ARBA00001231"/>
    </source>
</evidence>
<feature type="transmembrane region" description="Helical" evidence="6">
    <location>
        <begin position="40"/>
        <end position="65"/>
    </location>
</feature>
<name>A0A560APD6_AZOBR</name>
<evidence type="ECO:0000259" key="7">
    <source>
        <dbReference type="Pfam" id="PF00933"/>
    </source>
</evidence>